<proteinExistence type="predicted"/>
<reference evidence="3 4" key="1">
    <citation type="submission" date="2015-01" db="EMBL/GenBank/DDBJ databases">
        <title>Evolution of Trichinella species and genotypes.</title>
        <authorList>
            <person name="Korhonen P.K."/>
            <person name="Edoardo P."/>
            <person name="Giuseppe L.R."/>
            <person name="Gasser R.B."/>
        </authorList>
    </citation>
    <scope>NUCLEOTIDE SEQUENCE [LARGE SCALE GENOMIC DNA]</scope>
    <source>
        <strain evidence="2">ISS176</strain>
        <strain evidence="1">ISS588</strain>
    </source>
</reference>
<evidence type="ECO:0000313" key="2">
    <source>
        <dbReference type="EMBL" id="KRZ36238.1"/>
    </source>
</evidence>
<name>A0A0V1JMP6_TRIPS</name>
<evidence type="ECO:0000313" key="1">
    <source>
        <dbReference type="EMBL" id="KRZ24203.1"/>
    </source>
</evidence>
<evidence type="ECO:0000313" key="4">
    <source>
        <dbReference type="Proteomes" id="UP000054826"/>
    </source>
</evidence>
<organism evidence="2 4">
    <name type="scientific">Trichinella pseudospiralis</name>
    <name type="common">Parasitic roundworm</name>
    <dbReference type="NCBI Taxonomy" id="6337"/>
    <lineage>
        <taxon>Eukaryota</taxon>
        <taxon>Metazoa</taxon>
        <taxon>Ecdysozoa</taxon>
        <taxon>Nematoda</taxon>
        <taxon>Enoplea</taxon>
        <taxon>Dorylaimia</taxon>
        <taxon>Trichinellida</taxon>
        <taxon>Trichinellidae</taxon>
        <taxon>Trichinella</taxon>
    </lineage>
</organism>
<comment type="caution">
    <text evidence="2">The sequence shown here is derived from an EMBL/GenBank/DDBJ whole genome shotgun (WGS) entry which is preliminary data.</text>
</comment>
<accession>A0A0V1JMP6</accession>
<dbReference type="EMBL" id="JYDS01000127">
    <property type="protein sequence ID" value="KRZ24203.1"/>
    <property type="molecule type" value="Genomic_DNA"/>
</dbReference>
<gene>
    <name evidence="1" type="ORF">T4B_381</name>
    <name evidence="2" type="ORF">T4C_5367</name>
</gene>
<keyword evidence="3" id="KW-1185">Reference proteome</keyword>
<dbReference type="Proteomes" id="UP000054826">
    <property type="component" value="Unassembled WGS sequence"/>
</dbReference>
<sequence length="219" mass="25117">MFNPMGCSVPFTLHVKVLFQFLCRRTCSRTGSNGSDNAVSLIRVSRARKGGGLKCTRSATHQTVHLRVETREFGHSQDFCRSLSFFRRRSLPSLWTRAYGSAGCRGTGTFRAEHIEAIGSLPHVLEWQRDRWKPFIRNQIEKIQQLVEPALWTYCPERTDGDFRPCSSSDQHHRGKCVAHHRITGSFCEQLSIILRGERQVKLFPVEELQVAEECLQKL</sequence>
<protein>
    <submittedName>
        <fullName evidence="2">Uncharacterized protein</fullName>
    </submittedName>
</protein>
<dbReference type="Proteomes" id="UP000054805">
    <property type="component" value="Unassembled WGS sequence"/>
</dbReference>
<dbReference type="AlphaFoldDB" id="A0A0V1JMP6"/>
<evidence type="ECO:0000313" key="3">
    <source>
        <dbReference type="Proteomes" id="UP000054805"/>
    </source>
</evidence>
<dbReference type="EMBL" id="JYDV01000077">
    <property type="protein sequence ID" value="KRZ36238.1"/>
    <property type="molecule type" value="Genomic_DNA"/>
</dbReference>